<gene>
    <name evidence="1" type="ORF">M513_05802</name>
</gene>
<evidence type="ECO:0000313" key="1">
    <source>
        <dbReference type="EMBL" id="KFD53321.1"/>
    </source>
</evidence>
<accession>A0A085M7X5</accession>
<reference evidence="1 2" key="1">
    <citation type="journal article" date="2014" name="Nat. Genet.">
        <title>Genome and transcriptome of the porcine whipworm Trichuris suis.</title>
        <authorList>
            <person name="Jex A.R."/>
            <person name="Nejsum P."/>
            <person name="Schwarz E.M."/>
            <person name="Hu L."/>
            <person name="Young N.D."/>
            <person name="Hall R.S."/>
            <person name="Korhonen P.K."/>
            <person name="Liao S."/>
            <person name="Thamsborg S."/>
            <person name="Xia J."/>
            <person name="Xu P."/>
            <person name="Wang S."/>
            <person name="Scheerlinck J.P."/>
            <person name="Hofmann A."/>
            <person name="Sternberg P.W."/>
            <person name="Wang J."/>
            <person name="Gasser R.B."/>
        </authorList>
    </citation>
    <scope>NUCLEOTIDE SEQUENCE [LARGE SCALE GENOMIC DNA]</scope>
    <source>
        <strain evidence="1">DCEP-RM93M</strain>
    </source>
</reference>
<dbReference type="Proteomes" id="UP000030764">
    <property type="component" value="Unassembled WGS sequence"/>
</dbReference>
<protein>
    <submittedName>
        <fullName evidence="1">Uncharacterized protein</fullName>
    </submittedName>
</protein>
<name>A0A085M7X5_9BILA</name>
<dbReference type="EMBL" id="KL363218">
    <property type="protein sequence ID" value="KFD53321.1"/>
    <property type="molecule type" value="Genomic_DNA"/>
</dbReference>
<proteinExistence type="predicted"/>
<evidence type="ECO:0000313" key="2">
    <source>
        <dbReference type="Proteomes" id="UP000030764"/>
    </source>
</evidence>
<dbReference type="AlphaFoldDB" id="A0A085M7X5"/>
<sequence length="108" mass="12247">MSCTILSNSSSPGLNRLLHITSQRCSGSALRSRHVRTLYWQVQCGNVLHNSVELVFAGSQPPPPHHLAEVQRQRASEHAAPLPMRAFRLGPHRLYRLRMRPTRGIYEV</sequence>
<keyword evidence="2" id="KW-1185">Reference proteome</keyword>
<organism evidence="1 2">
    <name type="scientific">Trichuris suis</name>
    <name type="common">pig whipworm</name>
    <dbReference type="NCBI Taxonomy" id="68888"/>
    <lineage>
        <taxon>Eukaryota</taxon>
        <taxon>Metazoa</taxon>
        <taxon>Ecdysozoa</taxon>
        <taxon>Nematoda</taxon>
        <taxon>Enoplea</taxon>
        <taxon>Dorylaimia</taxon>
        <taxon>Trichinellida</taxon>
        <taxon>Trichuridae</taxon>
        <taxon>Trichuris</taxon>
    </lineage>
</organism>